<dbReference type="PANTHER" id="PTHR23024:SF546">
    <property type="entry name" value="CARBOXYLESTERASE 120-RELATED"/>
    <property type="match status" value="1"/>
</dbReference>
<comment type="caution">
    <text evidence="3">The sequence shown here is derived from an EMBL/GenBank/DDBJ whole genome shotgun (WGS) entry which is preliminary data.</text>
</comment>
<evidence type="ECO:0000256" key="1">
    <source>
        <dbReference type="ARBA" id="ARBA00010515"/>
    </source>
</evidence>
<gene>
    <name evidence="3" type="ORF">WN944_024828</name>
</gene>
<dbReference type="Proteomes" id="UP001428341">
    <property type="component" value="Unassembled WGS sequence"/>
</dbReference>
<dbReference type="PANTHER" id="PTHR23024">
    <property type="entry name" value="ARYLACETAMIDE DEACETYLASE"/>
    <property type="match status" value="1"/>
</dbReference>
<sequence length="270" mass="29927">MSNEIARSHSTIDPYKHLQIVVNPDGTITRSLISPSTEATPDPVNDDAVVLSKDVTVNQSKNTWVRIFVRRQALDSPSSTKLPLIVDFHGGGFIFFSAASSLSHDSAGGNIAYHAGLRATAQVNNLLPLKIKGLLLLFPFFGAIKRTASELRLVNDRVSPPCVSDLMWELALPIGADRDHEYCNPKVEGGSKLVDQIRLLGWKVMVIGCDRDPLIDRQIELVRMMEHKEMQVVTHFQEGGYHGIEIIDPVKRKVLLVDIKKFVLSLEKAA</sequence>
<keyword evidence="4" id="KW-1185">Reference proteome</keyword>
<proteinExistence type="inferred from homology"/>
<dbReference type="GO" id="GO:0016787">
    <property type="term" value="F:hydrolase activity"/>
    <property type="evidence" value="ECO:0007669"/>
    <property type="project" value="InterPro"/>
</dbReference>
<protein>
    <recommendedName>
        <fullName evidence="2">Alpha/beta hydrolase fold-3 domain-containing protein</fullName>
    </recommendedName>
</protein>
<evidence type="ECO:0000313" key="3">
    <source>
        <dbReference type="EMBL" id="KAK9181689.1"/>
    </source>
</evidence>
<dbReference type="InterPro" id="IPR013094">
    <property type="entry name" value="AB_hydrolase_3"/>
</dbReference>
<evidence type="ECO:0000313" key="4">
    <source>
        <dbReference type="Proteomes" id="UP001428341"/>
    </source>
</evidence>
<dbReference type="SUPFAM" id="SSF53474">
    <property type="entry name" value="alpha/beta-Hydrolases"/>
    <property type="match status" value="1"/>
</dbReference>
<dbReference type="Gene3D" id="3.40.50.1820">
    <property type="entry name" value="alpha/beta hydrolase"/>
    <property type="match status" value="2"/>
</dbReference>
<name>A0AAP0LNN1_9ROSI</name>
<comment type="similarity">
    <text evidence="1">Belongs to the 'GDXG' lipolytic enzyme family.</text>
</comment>
<accession>A0AAP0LNN1</accession>
<dbReference type="AlphaFoldDB" id="A0AAP0LNN1"/>
<dbReference type="InterPro" id="IPR029058">
    <property type="entry name" value="AB_hydrolase_fold"/>
</dbReference>
<feature type="domain" description="Alpha/beta hydrolase fold-3" evidence="2">
    <location>
        <begin position="105"/>
        <end position="244"/>
    </location>
</feature>
<dbReference type="InterPro" id="IPR050466">
    <property type="entry name" value="Carboxylest/Gibb_receptor"/>
</dbReference>
<organism evidence="3 4">
    <name type="scientific">Citrus x changshan-huyou</name>
    <dbReference type="NCBI Taxonomy" id="2935761"/>
    <lineage>
        <taxon>Eukaryota</taxon>
        <taxon>Viridiplantae</taxon>
        <taxon>Streptophyta</taxon>
        <taxon>Embryophyta</taxon>
        <taxon>Tracheophyta</taxon>
        <taxon>Spermatophyta</taxon>
        <taxon>Magnoliopsida</taxon>
        <taxon>eudicotyledons</taxon>
        <taxon>Gunneridae</taxon>
        <taxon>Pentapetalae</taxon>
        <taxon>rosids</taxon>
        <taxon>malvids</taxon>
        <taxon>Sapindales</taxon>
        <taxon>Rutaceae</taxon>
        <taxon>Aurantioideae</taxon>
        <taxon>Citrus</taxon>
    </lineage>
</organism>
<dbReference type="EMBL" id="JBCGBO010000024">
    <property type="protein sequence ID" value="KAK9181689.1"/>
    <property type="molecule type" value="Genomic_DNA"/>
</dbReference>
<dbReference type="Pfam" id="PF07859">
    <property type="entry name" value="Abhydrolase_3"/>
    <property type="match status" value="1"/>
</dbReference>
<evidence type="ECO:0000259" key="2">
    <source>
        <dbReference type="Pfam" id="PF07859"/>
    </source>
</evidence>
<reference evidence="3 4" key="1">
    <citation type="submission" date="2024-05" db="EMBL/GenBank/DDBJ databases">
        <title>Haplotype-resolved chromosome-level genome assembly of Huyou (Citrus changshanensis).</title>
        <authorList>
            <person name="Miao C."/>
            <person name="Chen W."/>
            <person name="Wu Y."/>
            <person name="Wang L."/>
            <person name="Zhao S."/>
            <person name="Grierson D."/>
            <person name="Xu C."/>
            <person name="Chen K."/>
        </authorList>
    </citation>
    <scope>NUCLEOTIDE SEQUENCE [LARGE SCALE GENOMIC DNA]</scope>
    <source>
        <strain evidence="3">01-14</strain>
        <tissue evidence="3">Leaf</tissue>
    </source>
</reference>